<accession>A0A6J4MW94</accession>
<reference evidence="2" key="1">
    <citation type="submission" date="2020-02" db="EMBL/GenBank/DDBJ databases">
        <authorList>
            <person name="Meier V. D."/>
        </authorList>
    </citation>
    <scope>NUCLEOTIDE SEQUENCE</scope>
    <source>
        <strain evidence="2">AVDCRST_MAG34</strain>
    </source>
</reference>
<sequence>MTTLASERNPVARVERRVPPAPIPLSRIAAVELRKSMDTRSGFWLLAGIVILAVLATTAVLLFAPDDEVTYETFASAIGFPMAVILPMIAILSVTSEWSQRTGLSTFTLVPHRGRIILAKGIVAVGIAVVSMLVAMAVGALGNIVGPAIAGVDQVWNADLGDLTNIVIANTLGLLTGFMLGVLIRNSAGAIVAYFVYSLLLPTVFGVLAAAQEWFRDIQPWVDVSYAQGALFDGALTQQQWAQLGVTTLAWLVLPLAVGVVLMRRSEVK</sequence>
<organism evidence="2">
    <name type="scientific">uncultured Nocardioidaceae bacterium</name>
    <dbReference type="NCBI Taxonomy" id="253824"/>
    <lineage>
        <taxon>Bacteria</taxon>
        <taxon>Bacillati</taxon>
        <taxon>Actinomycetota</taxon>
        <taxon>Actinomycetes</taxon>
        <taxon>Propionibacteriales</taxon>
        <taxon>Nocardioidaceae</taxon>
        <taxon>environmental samples</taxon>
    </lineage>
</organism>
<feature type="transmembrane region" description="Helical" evidence="1">
    <location>
        <begin position="117"/>
        <end position="146"/>
    </location>
</feature>
<feature type="transmembrane region" description="Helical" evidence="1">
    <location>
        <begin position="76"/>
        <end position="96"/>
    </location>
</feature>
<dbReference type="AlphaFoldDB" id="A0A6J4MW94"/>
<feature type="transmembrane region" description="Helical" evidence="1">
    <location>
        <begin position="241"/>
        <end position="263"/>
    </location>
</feature>
<name>A0A6J4MW94_9ACTN</name>
<dbReference type="EMBL" id="CADCUI010000081">
    <property type="protein sequence ID" value="CAA9366224.1"/>
    <property type="molecule type" value="Genomic_DNA"/>
</dbReference>
<feature type="transmembrane region" description="Helical" evidence="1">
    <location>
        <begin position="191"/>
        <end position="211"/>
    </location>
</feature>
<evidence type="ECO:0000256" key="1">
    <source>
        <dbReference type="SAM" id="Phobius"/>
    </source>
</evidence>
<feature type="transmembrane region" description="Helical" evidence="1">
    <location>
        <begin position="43"/>
        <end position="64"/>
    </location>
</feature>
<protein>
    <recommendedName>
        <fullName evidence="3">ABC transporter permease</fullName>
    </recommendedName>
</protein>
<keyword evidence="1" id="KW-1133">Transmembrane helix</keyword>
<feature type="transmembrane region" description="Helical" evidence="1">
    <location>
        <begin position="166"/>
        <end position="184"/>
    </location>
</feature>
<keyword evidence="1" id="KW-0812">Transmembrane</keyword>
<evidence type="ECO:0008006" key="3">
    <source>
        <dbReference type="Google" id="ProtNLM"/>
    </source>
</evidence>
<proteinExistence type="predicted"/>
<evidence type="ECO:0000313" key="2">
    <source>
        <dbReference type="EMBL" id="CAA9366224.1"/>
    </source>
</evidence>
<gene>
    <name evidence="2" type="ORF">AVDCRST_MAG34-2958</name>
</gene>
<keyword evidence="1" id="KW-0472">Membrane</keyword>